<feature type="compositionally biased region" description="Basic and acidic residues" evidence="2">
    <location>
        <begin position="1"/>
        <end position="13"/>
    </location>
</feature>
<dbReference type="Proteomes" id="UP000218209">
    <property type="component" value="Unassembled WGS sequence"/>
</dbReference>
<evidence type="ECO:0000259" key="3">
    <source>
        <dbReference type="PROSITE" id="PS50059"/>
    </source>
</evidence>
<dbReference type="SUPFAM" id="SSF54534">
    <property type="entry name" value="FKBP-like"/>
    <property type="match status" value="1"/>
</dbReference>
<dbReference type="PROSITE" id="PS50059">
    <property type="entry name" value="FKBP_PPIASE"/>
    <property type="match status" value="1"/>
</dbReference>
<gene>
    <name evidence="4" type="ORF">BU14_0172s0021</name>
</gene>
<evidence type="ECO:0000313" key="4">
    <source>
        <dbReference type="EMBL" id="OSX76839.1"/>
    </source>
</evidence>
<accession>A0A1X6P7H1</accession>
<dbReference type="EMBL" id="KV918854">
    <property type="protein sequence ID" value="OSX76839.1"/>
    <property type="molecule type" value="Genomic_DNA"/>
</dbReference>
<feature type="domain" description="PPIase FKBP-type" evidence="3">
    <location>
        <begin position="250"/>
        <end position="362"/>
    </location>
</feature>
<reference evidence="4 5" key="1">
    <citation type="submission" date="2017-03" db="EMBL/GenBank/DDBJ databases">
        <title>WGS assembly of Porphyra umbilicalis.</title>
        <authorList>
            <person name="Brawley S.H."/>
            <person name="Blouin N.A."/>
            <person name="Ficko-Blean E."/>
            <person name="Wheeler G.L."/>
            <person name="Lohr M."/>
            <person name="Goodson H.V."/>
            <person name="Jenkins J.W."/>
            <person name="Blaby-Haas C.E."/>
            <person name="Helliwell K.E."/>
            <person name="Chan C."/>
            <person name="Marriage T."/>
            <person name="Bhattacharya D."/>
            <person name="Klein A.S."/>
            <person name="Badis Y."/>
            <person name="Brodie J."/>
            <person name="Cao Y."/>
            <person name="Collen J."/>
            <person name="Dittami S.M."/>
            <person name="Gachon C.M."/>
            <person name="Green B.R."/>
            <person name="Karpowicz S."/>
            <person name="Kim J.W."/>
            <person name="Kudahl U."/>
            <person name="Lin S."/>
            <person name="Michel G."/>
            <person name="Mittag M."/>
            <person name="Olson B.J."/>
            <person name="Pangilinan J."/>
            <person name="Peng Y."/>
            <person name="Qiu H."/>
            <person name="Shu S."/>
            <person name="Singer J.T."/>
            <person name="Smith A.G."/>
            <person name="Sprecher B.N."/>
            <person name="Wagner V."/>
            <person name="Wang W."/>
            <person name="Wang Z.-Y."/>
            <person name="Yan J."/>
            <person name="Yarish C."/>
            <person name="Zoeuner-Riek S."/>
            <person name="Zhuang Y."/>
            <person name="Zou Y."/>
            <person name="Lindquist E.A."/>
            <person name="Grimwood J."/>
            <person name="Barry K."/>
            <person name="Rokhsar D.S."/>
            <person name="Schmutz J."/>
            <person name="Stiller J.W."/>
            <person name="Grossman A.R."/>
            <person name="Prochnik S.E."/>
        </authorList>
    </citation>
    <scope>NUCLEOTIDE SEQUENCE [LARGE SCALE GENOMIC DNA]</scope>
    <source>
        <strain evidence="4">4086291</strain>
    </source>
</reference>
<protein>
    <recommendedName>
        <fullName evidence="1">peptidylprolyl isomerase</fullName>
        <ecNumber evidence="1">5.2.1.8</ecNumber>
    </recommendedName>
</protein>
<feature type="region of interest" description="Disordered" evidence="2">
    <location>
        <begin position="1"/>
        <end position="52"/>
    </location>
</feature>
<dbReference type="Pfam" id="PF00254">
    <property type="entry name" value="FKBP_C"/>
    <property type="match status" value="1"/>
</dbReference>
<dbReference type="EC" id="5.2.1.8" evidence="1"/>
<sequence>MEGEKAPRPRDTVESDGGGGGDDGGVDAADRAGTPSPVESSPPAAAGSEKATVADVNAESPLLGFVALAAAMRGALPPIDGEADEPPVLLAPDGVDMGALAEAYGAALGQALVTSGLGLDVQAVVSGMLSAAACDDSPMSVEMYEHQMNLLTAANVQANAAFNRSEADRFFSEAQDDHSIVALHPGRLLMEAEEPHPDDGVGDSPPPPAADAEKDAPPVGTPPGVRGGDEGGAPLRRRSRPPPRRSASAGATAVVLLQGRLLDGRLFYTPPPAPPAAPPSTGGEAPPPPPPAAAEMVLPLAVTLDPAVTPECLVTALTGMRVGGERTVYVHPDSGAGVGEFFGVSIPPGVCLVFDLELMGIEEAEA</sequence>
<name>A0A1X6P7H1_PORUM</name>
<feature type="compositionally biased region" description="Pro residues" evidence="2">
    <location>
        <begin position="269"/>
        <end position="278"/>
    </location>
</feature>
<proteinExistence type="predicted"/>
<feature type="compositionally biased region" description="Low complexity" evidence="2">
    <location>
        <begin position="31"/>
        <end position="51"/>
    </location>
</feature>
<evidence type="ECO:0000313" key="5">
    <source>
        <dbReference type="Proteomes" id="UP000218209"/>
    </source>
</evidence>
<keyword evidence="5" id="KW-1185">Reference proteome</keyword>
<dbReference type="Gene3D" id="3.10.50.40">
    <property type="match status" value="1"/>
</dbReference>
<feature type="region of interest" description="Disordered" evidence="2">
    <location>
        <begin position="192"/>
        <end position="252"/>
    </location>
</feature>
<feature type="region of interest" description="Disordered" evidence="2">
    <location>
        <begin position="266"/>
        <end position="290"/>
    </location>
</feature>
<evidence type="ECO:0000256" key="1">
    <source>
        <dbReference type="PROSITE-ProRule" id="PRU00277"/>
    </source>
</evidence>
<keyword evidence="1" id="KW-0413">Isomerase</keyword>
<dbReference type="AlphaFoldDB" id="A0A1X6P7H1"/>
<keyword evidence="1" id="KW-0697">Rotamase</keyword>
<evidence type="ECO:0000256" key="2">
    <source>
        <dbReference type="SAM" id="MobiDB-lite"/>
    </source>
</evidence>
<comment type="catalytic activity">
    <reaction evidence="1">
        <text>[protein]-peptidylproline (omega=180) = [protein]-peptidylproline (omega=0)</text>
        <dbReference type="Rhea" id="RHEA:16237"/>
        <dbReference type="Rhea" id="RHEA-COMP:10747"/>
        <dbReference type="Rhea" id="RHEA-COMP:10748"/>
        <dbReference type="ChEBI" id="CHEBI:83833"/>
        <dbReference type="ChEBI" id="CHEBI:83834"/>
        <dbReference type="EC" id="5.2.1.8"/>
    </reaction>
</comment>
<organism evidence="4 5">
    <name type="scientific">Porphyra umbilicalis</name>
    <name type="common">Purple laver</name>
    <name type="synonym">Red alga</name>
    <dbReference type="NCBI Taxonomy" id="2786"/>
    <lineage>
        <taxon>Eukaryota</taxon>
        <taxon>Rhodophyta</taxon>
        <taxon>Bangiophyceae</taxon>
        <taxon>Bangiales</taxon>
        <taxon>Bangiaceae</taxon>
        <taxon>Porphyra</taxon>
    </lineage>
</organism>
<dbReference type="InterPro" id="IPR046357">
    <property type="entry name" value="PPIase_dom_sf"/>
</dbReference>
<dbReference type="GO" id="GO:0003755">
    <property type="term" value="F:peptidyl-prolyl cis-trans isomerase activity"/>
    <property type="evidence" value="ECO:0007669"/>
    <property type="project" value="UniProtKB-KW"/>
</dbReference>
<dbReference type="InterPro" id="IPR001179">
    <property type="entry name" value="PPIase_FKBP_dom"/>
</dbReference>